<reference evidence="1 2" key="1">
    <citation type="submission" date="2017-01" db="EMBL/GenBank/DDBJ databases">
        <title>Genome Analysis of Deinococcus marmoris KOPRI26562.</title>
        <authorList>
            <person name="Kim J.H."/>
            <person name="Oh H.-M."/>
        </authorList>
    </citation>
    <scope>NUCLEOTIDE SEQUENCE [LARGE SCALE GENOMIC DNA]</scope>
    <source>
        <strain evidence="1 2">KOPRI26562</strain>
    </source>
</reference>
<name>A0A1U7NUC2_9DEIO</name>
<sequence length="86" mass="8975">MRAYKGIVENGVVVVLGTRLPEGTVVTVTVGEGELLRARITNVLKRPRKVKVRIKPNVGLAATGTDGAGLMGPNLTLTLPPSGVDD</sequence>
<accession>A0A1U7NUC2</accession>
<evidence type="ECO:0000313" key="1">
    <source>
        <dbReference type="EMBL" id="OLV16522.1"/>
    </source>
</evidence>
<protein>
    <submittedName>
        <fullName evidence="1">Uncharacterized protein</fullName>
    </submittedName>
</protein>
<dbReference type="RefSeq" id="WP_075835328.1">
    <property type="nucleotide sequence ID" value="NZ_MSTI01000138.1"/>
</dbReference>
<dbReference type="STRING" id="249408.BOO71_0011617"/>
<comment type="caution">
    <text evidence="1">The sequence shown here is derived from an EMBL/GenBank/DDBJ whole genome shotgun (WGS) entry which is preliminary data.</text>
</comment>
<dbReference type="EMBL" id="MSTI01000138">
    <property type="protein sequence ID" value="OLV16522.1"/>
    <property type="molecule type" value="Genomic_DNA"/>
</dbReference>
<keyword evidence="2" id="KW-1185">Reference proteome</keyword>
<dbReference type="Proteomes" id="UP000186607">
    <property type="component" value="Unassembled WGS sequence"/>
</dbReference>
<dbReference type="AlphaFoldDB" id="A0A1U7NUC2"/>
<gene>
    <name evidence="1" type="ORF">BOO71_0011617</name>
</gene>
<proteinExistence type="predicted"/>
<evidence type="ECO:0000313" key="2">
    <source>
        <dbReference type="Proteomes" id="UP000186607"/>
    </source>
</evidence>
<dbReference type="eggNOG" id="ENOG502ZK4X">
    <property type="taxonomic scope" value="Bacteria"/>
</dbReference>
<organism evidence="1 2">
    <name type="scientific">Deinococcus marmoris</name>
    <dbReference type="NCBI Taxonomy" id="249408"/>
    <lineage>
        <taxon>Bacteria</taxon>
        <taxon>Thermotogati</taxon>
        <taxon>Deinococcota</taxon>
        <taxon>Deinococci</taxon>
        <taxon>Deinococcales</taxon>
        <taxon>Deinococcaceae</taxon>
        <taxon>Deinococcus</taxon>
    </lineage>
</organism>